<keyword evidence="5" id="KW-1185">Reference proteome</keyword>
<dbReference type="Proteomes" id="UP000051461">
    <property type="component" value="Unassembled WGS sequence"/>
</dbReference>
<reference evidence="4 5" key="1">
    <citation type="journal article" date="2015" name="Genome Announc.">
        <title>Expanding the biotechnology potential of lactobacilli through comparative genomics of 213 strains and associated genera.</title>
        <authorList>
            <person name="Sun Z."/>
            <person name="Harris H.M."/>
            <person name="McCann A."/>
            <person name="Guo C."/>
            <person name="Argimon S."/>
            <person name="Zhang W."/>
            <person name="Yang X."/>
            <person name="Jeffery I.B."/>
            <person name="Cooney J.C."/>
            <person name="Kagawa T.F."/>
            <person name="Liu W."/>
            <person name="Song Y."/>
            <person name="Salvetti E."/>
            <person name="Wrobel A."/>
            <person name="Rasinkangas P."/>
            <person name="Parkhill J."/>
            <person name="Rea M.C."/>
            <person name="O'Sullivan O."/>
            <person name="Ritari J."/>
            <person name="Douillard F.P."/>
            <person name="Paul Ross R."/>
            <person name="Yang R."/>
            <person name="Briner A.E."/>
            <person name="Felis G.E."/>
            <person name="de Vos W.M."/>
            <person name="Barrangou R."/>
            <person name="Klaenhammer T.R."/>
            <person name="Caufield P.W."/>
            <person name="Cui Y."/>
            <person name="Zhang H."/>
            <person name="O'Toole P.W."/>
        </authorList>
    </citation>
    <scope>NUCLEOTIDE SEQUENCE [LARGE SCALE GENOMIC DNA]</scope>
    <source>
        <strain evidence="4 5">DSM 20003</strain>
    </source>
</reference>
<keyword evidence="2" id="KW-0808">Transferase</keyword>
<dbReference type="RefSeq" id="WP_057904812.1">
    <property type="nucleotide sequence ID" value="NZ_AZDA01000082.1"/>
</dbReference>
<dbReference type="PANTHER" id="PTHR43542">
    <property type="entry name" value="METHYLTRANSFERASE"/>
    <property type="match status" value="1"/>
</dbReference>
<dbReference type="PIRSF" id="PIRSF004553">
    <property type="entry name" value="CHP00095"/>
    <property type="match status" value="1"/>
</dbReference>
<dbReference type="InterPro" id="IPR002052">
    <property type="entry name" value="DNA_methylase_N6_adenine_CS"/>
</dbReference>
<gene>
    <name evidence="4" type="ORF">FC07_GL000258</name>
</gene>
<sequence>MRIISGDFGGRRLKPVPGRATRPTTDKVKESIFNIIGPYFSGGQCLDLFAGSGALGIEAVSRGMDHAVLIDRQYAAIQVIKENVATTKAPERFKIIKTNAERALSQLQTPFDLVLLDPPYAQQKVVANLQFMQQAGLLNPAAQIMCETSSETVLPDTLTGFTFKGRHLYGLTAVTIYQKAGL</sequence>
<dbReference type="PANTHER" id="PTHR43542:SF1">
    <property type="entry name" value="METHYLTRANSFERASE"/>
    <property type="match status" value="1"/>
</dbReference>
<keyword evidence="1 4" id="KW-0489">Methyltransferase</keyword>
<dbReference type="NCBIfam" id="TIGR00095">
    <property type="entry name" value="16S rRNA (guanine(966)-N(2))-methyltransferase RsmD"/>
    <property type="match status" value="1"/>
</dbReference>
<dbReference type="STRING" id="1423726.FC07_GL000258"/>
<evidence type="ECO:0000256" key="2">
    <source>
        <dbReference type="ARBA" id="ARBA00022679"/>
    </source>
</evidence>
<dbReference type="SUPFAM" id="SSF53335">
    <property type="entry name" value="S-adenosyl-L-methionine-dependent methyltransferases"/>
    <property type="match status" value="1"/>
</dbReference>
<protein>
    <submittedName>
        <fullName evidence="4">Putative N6-adenine-specific methylase (Putative)</fullName>
    </submittedName>
</protein>
<dbReference type="Gene3D" id="3.40.50.150">
    <property type="entry name" value="Vaccinia Virus protein VP39"/>
    <property type="match status" value="1"/>
</dbReference>
<dbReference type="GO" id="GO:0003676">
    <property type="term" value="F:nucleic acid binding"/>
    <property type="evidence" value="ECO:0007669"/>
    <property type="project" value="InterPro"/>
</dbReference>
<evidence type="ECO:0000256" key="1">
    <source>
        <dbReference type="ARBA" id="ARBA00022603"/>
    </source>
</evidence>
<dbReference type="CDD" id="cd02440">
    <property type="entry name" value="AdoMet_MTases"/>
    <property type="match status" value="1"/>
</dbReference>
<proteinExistence type="predicted"/>
<evidence type="ECO:0000313" key="4">
    <source>
        <dbReference type="EMBL" id="KRK35142.1"/>
    </source>
</evidence>
<dbReference type="PROSITE" id="PS00092">
    <property type="entry name" value="N6_MTASE"/>
    <property type="match status" value="1"/>
</dbReference>
<dbReference type="InterPro" id="IPR004398">
    <property type="entry name" value="RNA_MeTrfase_RsmD"/>
</dbReference>
<feature type="region of interest" description="Disordered" evidence="3">
    <location>
        <begin position="1"/>
        <end position="24"/>
    </location>
</feature>
<comment type="caution">
    <text evidence="4">The sequence shown here is derived from an EMBL/GenBank/DDBJ whole genome shotgun (WGS) entry which is preliminary data.</text>
</comment>
<dbReference type="PATRIC" id="fig|1423726.3.peg.267"/>
<dbReference type="GO" id="GO:0008168">
    <property type="term" value="F:methyltransferase activity"/>
    <property type="evidence" value="ECO:0007669"/>
    <property type="project" value="UniProtKB-KW"/>
</dbReference>
<dbReference type="InterPro" id="IPR029063">
    <property type="entry name" value="SAM-dependent_MTases_sf"/>
</dbReference>
<dbReference type="GO" id="GO:0031167">
    <property type="term" value="P:rRNA methylation"/>
    <property type="evidence" value="ECO:0007669"/>
    <property type="project" value="InterPro"/>
</dbReference>
<dbReference type="OrthoDB" id="9803017at2"/>
<accession>A0A0R1GM01</accession>
<name>A0A0R1GM01_9LACO</name>
<organism evidence="4 5">
    <name type="scientific">Loigolactobacillus bifermentans DSM 20003</name>
    <dbReference type="NCBI Taxonomy" id="1423726"/>
    <lineage>
        <taxon>Bacteria</taxon>
        <taxon>Bacillati</taxon>
        <taxon>Bacillota</taxon>
        <taxon>Bacilli</taxon>
        <taxon>Lactobacillales</taxon>
        <taxon>Lactobacillaceae</taxon>
        <taxon>Loigolactobacillus</taxon>
    </lineage>
</organism>
<evidence type="ECO:0000313" key="5">
    <source>
        <dbReference type="Proteomes" id="UP000051461"/>
    </source>
</evidence>
<dbReference type="AlphaFoldDB" id="A0A0R1GM01"/>
<dbReference type="Pfam" id="PF03602">
    <property type="entry name" value="Cons_hypoth95"/>
    <property type="match status" value="1"/>
</dbReference>
<dbReference type="EMBL" id="AZDA01000082">
    <property type="protein sequence ID" value="KRK35142.1"/>
    <property type="molecule type" value="Genomic_DNA"/>
</dbReference>
<evidence type="ECO:0000256" key="3">
    <source>
        <dbReference type="SAM" id="MobiDB-lite"/>
    </source>
</evidence>